<reference evidence="2" key="2">
    <citation type="submission" date="2015-01" db="EMBL/GenBank/DDBJ databases">
        <title>Evolutionary Origins and Diversification of the Mycorrhizal Mutualists.</title>
        <authorList>
            <consortium name="DOE Joint Genome Institute"/>
            <consortium name="Mycorrhizal Genomics Consortium"/>
            <person name="Kohler A."/>
            <person name="Kuo A."/>
            <person name="Nagy L.G."/>
            <person name="Floudas D."/>
            <person name="Copeland A."/>
            <person name="Barry K.W."/>
            <person name="Cichocki N."/>
            <person name="Veneault-Fourrey C."/>
            <person name="LaButti K."/>
            <person name="Lindquist E.A."/>
            <person name="Lipzen A."/>
            <person name="Lundell T."/>
            <person name="Morin E."/>
            <person name="Murat C."/>
            <person name="Riley R."/>
            <person name="Ohm R."/>
            <person name="Sun H."/>
            <person name="Tunlid A."/>
            <person name="Henrissat B."/>
            <person name="Grigoriev I.V."/>
            <person name="Hibbett D.S."/>
            <person name="Martin F."/>
        </authorList>
    </citation>
    <scope>NUCLEOTIDE SEQUENCE [LARGE SCALE GENOMIC DNA]</scope>
    <source>
        <strain evidence="2">Ve08.2h10</strain>
    </source>
</reference>
<keyword evidence="2" id="KW-1185">Reference proteome</keyword>
<dbReference type="HOGENOM" id="CLU_2868316_0_0_1"/>
<dbReference type="Proteomes" id="UP000054538">
    <property type="component" value="Unassembled WGS sequence"/>
</dbReference>
<proteinExistence type="predicted"/>
<evidence type="ECO:0000313" key="1">
    <source>
        <dbReference type="EMBL" id="KIK78542.1"/>
    </source>
</evidence>
<organism evidence="1 2">
    <name type="scientific">Paxillus rubicundulus Ve08.2h10</name>
    <dbReference type="NCBI Taxonomy" id="930991"/>
    <lineage>
        <taxon>Eukaryota</taxon>
        <taxon>Fungi</taxon>
        <taxon>Dikarya</taxon>
        <taxon>Basidiomycota</taxon>
        <taxon>Agaricomycotina</taxon>
        <taxon>Agaricomycetes</taxon>
        <taxon>Agaricomycetidae</taxon>
        <taxon>Boletales</taxon>
        <taxon>Paxilineae</taxon>
        <taxon>Paxillaceae</taxon>
        <taxon>Paxillus</taxon>
    </lineage>
</organism>
<dbReference type="EMBL" id="KN826557">
    <property type="protein sequence ID" value="KIK78542.1"/>
    <property type="molecule type" value="Genomic_DNA"/>
</dbReference>
<reference evidence="1 2" key="1">
    <citation type="submission" date="2014-04" db="EMBL/GenBank/DDBJ databases">
        <authorList>
            <consortium name="DOE Joint Genome Institute"/>
            <person name="Kuo A."/>
            <person name="Kohler A."/>
            <person name="Jargeat P."/>
            <person name="Nagy L.G."/>
            <person name="Floudas D."/>
            <person name="Copeland A."/>
            <person name="Barry K.W."/>
            <person name="Cichocki N."/>
            <person name="Veneault-Fourrey C."/>
            <person name="LaButti K."/>
            <person name="Lindquist E.A."/>
            <person name="Lipzen A."/>
            <person name="Lundell T."/>
            <person name="Morin E."/>
            <person name="Murat C."/>
            <person name="Sun H."/>
            <person name="Tunlid A."/>
            <person name="Henrissat B."/>
            <person name="Grigoriev I.V."/>
            <person name="Hibbett D.S."/>
            <person name="Martin F."/>
            <person name="Nordberg H.P."/>
            <person name="Cantor M.N."/>
            <person name="Hua S.X."/>
        </authorList>
    </citation>
    <scope>NUCLEOTIDE SEQUENCE [LARGE SCALE GENOMIC DNA]</scope>
    <source>
        <strain evidence="1 2">Ve08.2h10</strain>
    </source>
</reference>
<dbReference type="AlphaFoldDB" id="A0A0D0C5Y7"/>
<evidence type="ECO:0000313" key="2">
    <source>
        <dbReference type="Proteomes" id="UP000054538"/>
    </source>
</evidence>
<dbReference type="InParanoid" id="A0A0D0C5Y7"/>
<gene>
    <name evidence="1" type="ORF">PAXRUDRAFT_16817</name>
</gene>
<name>A0A0D0C5Y7_9AGAM</name>
<sequence>MSISKEAIDTLILALQLIDSASSSGHSLSEDKNFQELTSPASQIPAAAPWAPIAPIAPITLPGA</sequence>
<protein>
    <submittedName>
        <fullName evidence="1">Uncharacterized protein</fullName>
    </submittedName>
</protein>
<accession>A0A0D0C5Y7</accession>